<dbReference type="PROSITE" id="PS00154">
    <property type="entry name" value="ATPASE_E1_E2"/>
    <property type="match status" value="1"/>
</dbReference>
<keyword evidence="2" id="KW-0812">Transmembrane</keyword>
<dbReference type="Proteomes" id="UP000675940">
    <property type="component" value="Unassembled WGS sequence"/>
</dbReference>
<evidence type="ECO:0000256" key="2">
    <source>
        <dbReference type="ARBA" id="ARBA00022692"/>
    </source>
</evidence>
<dbReference type="InterPro" id="IPR023214">
    <property type="entry name" value="HAD_sf"/>
</dbReference>
<dbReference type="Pfam" id="PF00122">
    <property type="entry name" value="E1-E2_ATPase"/>
    <property type="match status" value="1"/>
</dbReference>
<dbReference type="SMART" id="SM00831">
    <property type="entry name" value="Cation_ATPase_N"/>
    <property type="match status" value="1"/>
</dbReference>
<dbReference type="Gene3D" id="1.20.1110.10">
    <property type="entry name" value="Calcium-transporting ATPase, transmembrane domain"/>
    <property type="match status" value="1"/>
</dbReference>
<dbReference type="Gene3D" id="2.70.150.10">
    <property type="entry name" value="Calcium-transporting ATPase, cytoplasmic transduction domain A"/>
    <property type="match status" value="1"/>
</dbReference>
<dbReference type="InterPro" id="IPR001757">
    <property type="entry name" value="P_typ_ATPase"/>
</dbReference>
<dbReference type="InterPro" id="IPR023299">
    <property type="entry name" value="ATPase_P-typ_cyto_dom_N"/>
</dbReference>
<dbReference type="InterPro" id="IPR018303">
    <property type="entry name" value="ATPase_P-typ_P_site"/>
</dbReference>
<dbReference type="GO" id="GO:0015662">
    <property type="term" value="F:P-type ion transporter activity"/>
    <property type="evidence" value="ECO:0007669"/>
    <property type="project" value="UniProtKB-ARBA"/>
</dbReference>
<dbReference type="InterPro" id="IPR059000">
    <property type="entry name" value="ATPase_P-type_domA"/>
</dbReference>
<dbReference type="RefSeq" id="WP_209364130.1">
    <property type="nucleotide sequence ID" value="NZ_JAGISH010000025.1"/>
</dbReference>
<dbReference type="InterPro" id="IPR023298">
    <property type="entry name" value="ATPase_P-typ_TM_dom_sf"/>
</dbReference>
<dbReference type="SUPFAM" id="SSF56784">
    <property type="entry name" value="HAD-like"/>
    <property type="match status" value="1"/>
</dbReference>
<evidence type="ECO:0000259" key="8">
    <source>
        <dbReference type="SMART" id="SM00831"/>
    </source>
</evidence>
<evidence type="ECO:0000256" key="4">
    <source>
        <dbReference type="ARBA" id="ARBA00022840"/>
    </source>
</evidence>
<evidence type="ECO:0000256" key="7">
    <source>
        <dbReference type="ARBA" id="ARBA00023136"/>
    </source>
</evidence>
<dbReference type="Pfam" id="PF13246">
    <property type="entry name" value="Cation_ATPase"/>
    <property type="match status" value="1"/>
</dbReference>
<dbReference type="InterPro" id="IPR044492">
    <property type="entry name" value="P_typ_ATPase_HD_dom"/>
</dbReference>
<dbReference type="AlphaFoldDB" id="A0A940MPB7"/>
<dbReference type="EMBL" id="JAGISH010000025">
    <property type="protein sequence ID" value="MBP0485156.1"/>
    <property type="molecule type" value="Genomic_DNA"/>
</dbReference>
<dbReference type="InterPro" id="IPR036412">
    <property type="entry name" value="HAD-like_sf"/>
</dbReference>
<evidence type="ECO:0000256" key="1">
    <source>
        <dbReference type="ARBA" id="ARBA00004141"/>
    </source>
</evidence>
<keyword evidence="6" id="KW-1133">Transmembrane helix</keyword>
<dbReference type="InterPro" id="IPR008250">
    <property type="entry name" value="ATPase_P-typ_transduc_dom_A_sf"/>
</dbReference>
<dbReference type="GO" id="GO:0005524">
    <property type="term" value="F:ATP binding"/>
    <property type="evidence" value="ECO:0007669"/>
    <property type="project" value="UniProtKB-KW"/>
</dbReference>
<gene>
    <name evidence="9" type="ORF">J5474_22055</name>
</gene>
<keyword evidence="4" id="KW-0067">ATP-binding</keyword>
<dbReference type="Gene3D" id="3.40.1110.10">
    <property type="entry name" value="Calcium-transporting ATPase, cytoplasmic domain N"/>
    <property type="match status" value="1"/>
</dbReference>
<dbReference type="Pfam" id="PF00690">
    <property type="entry name" value="Cation_ATPase_N"/>
    <property type="match status" value="1"/>
</dbReference>
<feature type="domain" description="Cation-transporting P-type ATPase N-terminal" evidence="8">
    <location>
        <begin position="98"/>
        <end position="172"/>
    </location>
</feature>
<comment type="caution">
    <text evidence="9">The sequence shown here is derived from an EMBL/GenBank/DDBJ whole genome shotgun (WGS) entry which is preliminary data.</text>
</comment>
<dbReference type="SUPFAM" id="SSF81660">
    <property type="entry name" value="Metal cation-transporting ATPase, ATP-binding domain N"/>
    <property type="match status" value="1"/>
</dbReference>
<evidence type="ECO:0000313" key="10">
    <source>
        <dbReference type="Proteomes" id="UP000675940"/>
    </source>
</evidence>
<accession>A0A940MPB7</accession>
<dbReference type="SFLD" id="SFLDS00003">
    <property type="entry name" value="Haloacid_Dehalogenase"/>
    <property type="match status" value="1"/>
</dbReference>
<dbReference type="PANTHER" id="PTHR42861">
    <property type="entry name" value="CALCIUM-TRANSPORTING ATPASE"/>
    <property type="match status" value="1"/>
</dbReference>
<keyword evidence="5" id="KW-1278">Translocase</keyword>
<dbReference type="SFLD" id="SFLDF00027">
    <property type="entry name" value="p-type_atpase"/>
    <property type="match status" value="1"/>
</dbReference>
<dbReference type="SUPFAM" id="SSF81653">
    <property type="entry name" value="Calcium ATPase, transduction domain A"/>
    <property type="match status" value="1"/>
</dbReference>
<evidence type="ECO:0000256" key="5">
    <source>
        <dbReference type="ARBA" id="ARBA00022967"/>
    </source>
</evidence>
<evidence type="ECO:0000256" key="3">
    <source>
        <dbReference type="ARBA" id="ARBA00022741"/>
    </source>
</evidence>
<protein>
    <submittedName>
        <fullName evidence="9">Cation-transporting P-type ATPase</fullName>
    </submittedName>
</protein>
<keyword evidence="7" id="KW-0472">Membrane</keyword>
<organism evidence="9 10">
    <name type="scientific">Sagittula salina</name>
    <dbReference type="NCBI Taxonomy" id="2820268"/>
    <lineage>
        <taxon>Bacteria</taxon>
        <taxon>Pseudomonadati</taxon>
        <taxon>Pseudomonadota</taxon>
        <taxon>Alphaproteobacteria</taxon>
        <taxon>Rhodobacterales</taxon>
        <taxon>Roseobacteraceae</taxon>
        <taxon>Sagittula</taxon>
    </lineage>
</organism>
<keyword evidence="10" id="KW-1185">Reference proteome</keyword>
<dbReference type="PRINTS" id="PR00120">
    <property type="entry name" value="HATPASE"/>
</dbReference>
<reference evidence="9" key="1">
    <citation type="submission" date="2021-03" db="EMBL/GenBank/DDBJ databases">
        <title>Sagittula salina sp. nov. strain M10.9X isolated from the marine waste.</title>
        <authorList>
            <person name="Satari L."/>
            <person name="Molina-Menor E."/>
            <person name="Vidal-Verdu A."/>
            <person name="Pascual J."/>
            <person name="Pereto J."/>
            <person name="Porcar M."/>
        </authorList>
    </citation>
    <scope>NUCLEOTIDE SEQUENCE</scope>
    <source>
        <strain evidence="9">M10.9X</strain>
    </source>
</reference>
<dbReference type="GO" id="GO:0016887">
    <property type="term" value="F:ATP hydrolysis activity"/>
    <property type="evidence" value="ECO:0007669"/>
    <property type="project" value="InterPro"/>
</dbReference>
<dbReference type="SFLD" id="SFLDG00002">
    <property type="entry name" value="C1.7:_P-type_atpase_like"/>
    <property type="match status" value="1"/>
</dbReference>
<dbReference type="GO" id="GO:0016020">
    <property type="term" value="C:membrane"/>
    <property type="evidence" value="ECO:0007669"/>
    <property type="project" value="UniProtKB-SubCell"/>
</dbReference>
<keyword evidence="3" id="KW-0547">Nucleotide-binding</keyword>
<evidence type="ECO:0000313" key="9">
    <source>
        <dbReference type="EMBL" id="MBP0485156.1"/>
    </source>
</evidence>
<evidence type="ECO:0000256" key="6">
    <source>
        <dbReference type="ARBA" id="ARBA00022989"/>
    </source>
</evidence>
<sequence length="966" mass="101503">MPRDQGIRLVHETREGRTRLRVDGLRAAPELCRRVEALLASTGTCHRVEARATTGSVLLHLRAETRGKDVIGLVRDVLARALAGEEGPRLQQAAPLEAGQALPLDDLVELHGADVTRGLSAAEAGVRLARQGENRLPEDERRSQLALFARQFQSLPIAMLGVSSLVSLATGGAADALATMTVVAINSVFGFVTEGQAEAAINSLMGVGGMPVPVLRNGVEVQVPGRAVVTGDILLVRPGLQVAADARLIASRGLMVDESILTGESEAVSKRHDAPFSADAPIGARTAMLHAGTLVAEGSGSALVVATGARTAAARVALLSGQAERPRAPVEAELDALGERLAKLSLAACALFFGVGWARGLALTEILKDTLALAVAAVPEGLPVVATTTMSLGLKRMQRRGILVRELGAVEALGAMQVICVDKTGTLTQNRLSVELAAAGMQEVDATGDPKLLLLARLAALASLAEVNDGRAFGSSATERAVLDFALSLGQVPDALLHEAPVTQRVDRTLRRPWTGSLHEGAHPVMVVKGAPERVLEMCDHVMSENGPRTLTEVDRARILALNDRMAGRPARVLAFAEGPCPETPEAPNGLTWHGLLGMIDPLRSDAPAFVGAMHRAGLRTIMITGDQTATARAIAEQLDLSAGAPLRIVDAPQLGNMPPDLLSAVALETHVFSRVSAEHKQTIIRALQRTGLVVGMTGDGVNDSPALKTADVGIAMGASGADLAREVANVVIRDDALGTLADAVAQGRTVYRNIRRALEFLVTTNLSEIAVGIIEAAHGPGELETPMELLWINLVSDVLPGLGLALADPDDDILDQPPRGADEPIIPPAHFRRMLIDSSGIAVATLASHFVGLARFGPGPQTRSMTYLSLSLGQLLYTLFCQRSDVRHLRPERLLENRALDTAVLVSSGLAVLPFFVTPLRRLMGIAQIGPGAAAVALGCAAAPAASVLIRRGLFLRLDEVEGRP</sequence>
<dbReference type="Pfam" id="PF00689">
    <property type="entry name" value="Cation_ATPase_C"/>
    <property type="match status" value="1"/>
</dbReference>
<dbReference type="SUPFAM" id="SSF81665">
    <property type="entry name" value="Calcium ATPase, transmembrane domain M"/>
    <property type="match status" value="1"/>
</dbReference>
<proteinExistence type="predicted"/>
<dbReference type="InterPro" id="IPR004014">
    <property type="entry name" value="ATPase_P-typ_cation-transptr_N"/>
</dbReference>
<dbReference type="NCBIfam" id="TIGR01494">
    <property type="entry name" value="ATPase_P-type"/>
    <property type="match status" value="2"/>
</dbReference>
<name>A0A940MPB7_9RHOB</name>
<dbReference type="PRINTS" id="PR00119">
    <property type="entry name" value="CATATPASE"/>
</dbReference>
<dbReference type="Gene3D" id="3.40.50.1000">
    <property type="entry name" value="HAD superfamily/HAD-like"/>
    <property type="match status" value="1"/>
</dbReference>
<comment type="subcellular location">
    <subcellularLocation>
        <location evidence="1">Membrane</location>
        <topology evidence="1">Multi-pass membrane protein</topology>
    </subcellularLocation>
</comment>
<dbReference type="InterPro" id="IPR006068">
    <property type="entry name" value="ATPase_P-typ_cation-transptr_C"/>
</dbReference>